<organism evidence="1 2">
    <name type="scientific">Streptomyces camponoticapitis</name>
    <dbReference type="NCBI Taxonomy" id="1616125"/>
    <lineage>
        <taxon>Bacteria</taxon>
        <taxon>Bacillati</taxon>
        <taxon>Actinomycetota</taxon>
        <taxon>Actinomycetes</taxon>
        <taxon>Kitasatosporales</taxon>
        <taxon>Streptomycetaceae</taxon>
        <taxon>Streptomyces</taxon>
    </lineage>
</organism>
<dbReference type="RefSeq" id="WP_189109998.1">
    <property type="nucleotide sequence ID" value="NZ_BMMV01000019.1"/>
</dbReference>
<evidence type="ECO:0000313" key="1">
    <source>
        <dbReference type="EMBL" id="GGK13674.1"/>
    </source>
</evidence>
<gene>
    <name evidence="1" type="ORF">GCM10011583_52120</name>
</gene>
<accession>A0ABQ2EJ79</accession>
<sequence>MEAVAAMASGAEERDQGGEAPCLLELVCEECGRLNDEPGLVACGGCGSPLRRE</sequence>
<name>A0ABQ2EJ79_9ACTN</name>
<proteinExistence type="predicted"/>
<dbReference type="Proteomes" id="UP000660265">
    <property type="component" value="Unassembled WGS sequence"/>
</dbReference>
<dbReference type="EMBL" id="BMMV01000019">
    <property type="protein sequence ID" value="GGK13674.1"/>
    <property type="molecule type" value="Genomic_DNA"/>
</dbReference>
<evidence type="ECO:0000313" key="2">
    <source>
        <dbReference type="Proteomes" id="UP000660265"/>
    </source>
</evidence>
<protein>
    <submittedName>
        <fullName evidence="1">Uncharacterized protein</fullName>
    </submittedName>
</protein>
<reference evidence="2" key="1">
    <citation type="journal article" date="2019" name="Int. J. Syst. Evol. Microbiol.">
        <title>The Global Catalogue of Microorganisms (GCM) 10K type strain sequencing project: providing services to taxonomists for standard genome sequencing and annotation.</title>
        <authorList>
            <consortium name="The Broad Institute Genomics Platform"/>
            <consortium name="The Broad Institute Genome Sequencing Center for Infectious Disease"/>
            <person name="Wu L."/>
            <person name="Ma J."/>
        </authorList>
    </citation>
    <scope>NUCLEOTIDE SEQUENCE [LARGE SCALE GENOMIC DNA]</scope>
    <source>
        <strain evidence="2">CGMCC 4.7275</strain>
    </source>
</reference>
<keyword evidence="2" id="KW-1185">Reference proteome</keyword>
<comment type="caution">
    <text evidence="1">The sequence shown here is derived from an EMBL/GenBank/DDBJ whole genome shotgun (WGS) entry which is preliminary data.</text>
</comment>